<comment type="caution">
    <text evidence="2">The sequence shown here is derived from an EMBL/GenBank/DDBJ whole genome shotgun (WGS) entry which is preliminary data.</text>
</comment>
<sequence length="64" mass="7233">FVSDDRDDGLSPPHSLVKTRHARERYPYPYKACFVFLPNQCGTSQSTPLREPSVPAGTSIRNRL</sequence>
<evidence type="ECO:0000313" key="2">
    <source>
        <dbReference type="EMBL" id="MED6166179.1"/>
    </source>
</evidence>
<accession>A0ABU6UYP8</accession>
<organism evidence="2 3">
    <name type="scientific">Stylosanthes scabra</name>
    <dbReference type="NCBI Taxonomy" id="79078"/>
    <lineage>
        <taxon>Eukaryota</taxon>
        <taxon>Viridiplantae</taxon>
        <taxon>Streptophyta</taxon>
        <taxon>Embryophyta</taxon>
        <taxon>Tracheophyta</taxon>
        <taxon>Spermatophyta</taxon>
        <taxon>Magnoliopsida</taxon>
        <taxon>eudicotyledons</taxon>
        <taxon>Gunneridae</taxon>
        <taxon>Pentapetalae</taxon>
        <taxon>rosids</taxon>
        <taxon>fabids</taxon>
        <taxon>Fabales</taxon>
        <taxon>Fabaceae</taxon>
        <taxon>Papilionoideae</taxon>
        <taxon>50 kb inversion clade</taxon>
        <taxon>dalbergioids sensu lato</taxon>
        <taxon>Dalbergieae</taxon>
        <taxon>Pterocarpus clade</taxon>
        <taxon>Stylosanthes</taxon>
    </lineage>
</organism>
<name>A0ABU6UYP8_9FABA</name>
<keyword evidence="3" id="KW-1185">Reference proteome</keyword>
<gene>
    <name evidence="2" type="ORF">PIB30_106592</name>
</gene>
<dbReference type="EMBL" id="JASCZI010125084">
    <property type="protein sequence ID" value="MED6166179.1"/>
    <property type="molecule type" value="Genomic_DNA"/>
</dbReference>
<feature type="region of interest" description="Disordered" evidence="1">
    <location>
        <begin position="1"/>
        <end position="21"/>
    </location>
</feature>
<reference evidence="2 3" key="1">
    <citation type="journal article" date="2023" name="Plants (Basel)">
        <title>Bridging the Gap: Combining Genomics and Transcriptomics Approaches to Understand Stylosanthes scabra, an Orphan Legume from the Brazilian Caatinga.</title>
        <authorList>
            <person name="Ferreira-Neto J.R.C."/>
            <person name="da Silva M.D."/>
            <person name="Binneck E."/>
            <person name="de Melo N.F."/>
            <person name="da Silva R.H."/>
            <person name="de Melo A.L.T.M."/>
            <person name="Pandolfi V."/>
            <person name="Bustamante F.O."/>
            <person name="Brasileiro-Vidal A.C."/>
            <person name="Benko-Iseppon A.M."/>
        </authorList>
    </citation>
    <scope>NUCLEOTIDE SEQUENCE [LARGE SCALE GENOMIC DNA]</scope>
    <source>
        <tissue evidence="2">Leaves</tissue>
    </source>
</reference>
<evidence type="ECO:0000313" key="3">
    <source>
        <dbReference type="Proteomes" id="UP001341840"/>
    </source>
</evidence>
<dbReference type="Proteomes" id="UP001341840">
    <property type="component" value="Unassembled WGS sequence"/>
</dbReference>
<feature type="region of interest" description="Disordered" evidence="1">
    <location>
        <begin position="42"/>
        <end position="64"/>
    </location>
</feature>
<protein>
    <submittedName>
        <fullName evidence="2">Uncharacterized protein</fullName>
    </submittedName>
</protein>
<evidence type="ECO:0000256" key="1">
    <source>
        <dbReference type="SAM" id="MobiDB-lite"/>
    </source>
</evidence>
<feature type="non-terminal residue" evidence="2">
    <location>
        <position position="1"/>
    </location>
</feature>
<proteinExistence type="predicted"/>